<keyword evidence="6" id="KW-0442">Lipid degradation</keyword>
<feature type="short sequence motif" description="GXSXG" evidence="6">
    <location>
        <begin position="457"/>
        <end position="461"/>
    </location>
</feature>
<dbReference type="InterPro" id="IPR023753">
    <property type="entry name" value="FAD/NAD-binding_dom"/>
</dbReference>
<dbReference type="EMBL" id="QFZK01000030">
    <property type="protein sequence ID" value="RFO94803.1"/>
    <property type="molecule type" value="Genomic_DNA"/>
</dbReference>
<evidence type="ECO:0000256" key="3">
    <source>
        <dbReference type="ARBA" id="ARBA00022827"/>
    </source>
</evidence>
<dbReference type="GO" id="GO:0005737">
    <property type="term" value="C:cytoplasm"/>
    <property type="evidence" value="ECO:0007669"/>
    <property type="project" value="TreeGrafter"/>
</dbReference>
<dbReference type="PRINTS" id="PR00411">
    <property type="entry name" value="PNDRDTASEI"/>
</dbReference>
<evidence type="ECO:0000256" key="5">
    <source>
        <dbReference type="ARBA" id="ARBA00023098"/>
    </source>
</evidence>
<dbReference type="InterPro" id="IPR021095">
    <property type="entry name" value="DUF3734"/>
</dbReference>
<proteinExistence type="predicted"/>
<dbReference type="SUPFAM" id="SSF52151">
    <property type="entry name" value="FabD/lysophospholipase-like"/>
    <property type="match status" value="1"/>
</dbReference>
<dbReference type="Gene3D" id="3.40.1090.10">
    <property type="entry name" value="Cytosolic phospholipase A2 catalytic domain"/>
    <property type="match status" value="2"/>
</dbReference>
<dbReference type="SUPFAM" id="SSF55424">
    <property type="entry name" value="FAD/NAD-linked reductases, dimerisation (C-terminal) domain"/>
    <property type="match status" value="1"/>
</dbReference>
<dbReference type="InterPro" id="IPR016156">
    <property type="entry name" value="FAD/NAD-linked_Rdtase_dimer_sf"/>
</dbReference>
<dbReference type="PANTHER" id="PTHR43557">
    <property type="entry name" value="APOPTOSIS-INDUCING FACTOR 1"/>
    <property type="match status" value="1"/>
</dbReference>
<dbReference type="Gene3D" id="3.30.390.30">
    <property type="match status" value="1"/>
</dbReference>
<feature type="short sequence motif" description="GXGXXG" evidence="6">
    <location>
        <begin position="430"/>
        <end position="435"/>
    </location>
</feature>
<comment type="cofactor">
    <cofactor evidence="1">
        <name>FAD</name>
        <dbReference type="ChEBI" id="CHEBI:57692"/>
    </cofactor>
</comment>
<feature type="domain" description="PNPLA" evidence="7">
    <location>
        <begin position="426"/>
        <end position="622"/>
    </location>
</feature>
<dbReference type="Pfam" id="PF12536">
    <property type="entry name" value="DUF3734"/>
    <property type="match status" value="1"/>
</dbReference>
<dbReference type="Pfam" id="PF01734">
    <property type="entry name" value="Patatin"/>
    <property type="match status" value="1"/>
</dbReference>
<dbReference type="Proteomes" id="UP000260665">
    <property type="component" value="Unassembled WGS sequence"/>
</dbReference>
<dbReference type="PRINTS" id="PR00368">
    <property type="entry name" value="FADPNR"/>
</dbReference>
<evidence type="ECO:0000313" key="8">
    <source>
        <dbReference type="EMBL" id="RFO94803.1"/>
    </source>
</evidence>
<keyword evidence="6" id="KW-0378">Hydrolase</keyword>
<organism evidence="8 9">
    <name type="scientific">Rhodoferax lacus</name>
    <dbReference type="NCBI Taxonomy" id="2184758"/>
    <lineage>
        <taxon>Bacteria</taxon>
        <taxon>Pseudomonadati</taxon>
        <taxon>Pseudomonadota</taxon>
        <taxon>Betaproteobacteria</taxon>
        <taxon>Burkholderiales</taxon>
        <taxon>Comamonadaceae</taxon>
        <taxon>Rhodoferax</taxon>
    </lineage>
</organism>
<dbReference type="GO" id="GO:0016787">
    <property type="term" value="F:hydrolase activity"/>
    <property type="evidence" value="ECO:0007669"/>
    <property type="project" value="UniProtKB-UniRule"/>
</dbReference>
<gene>
    <name evidence="8" type="ORF">DIC66_21565</name>
</gene>
<dbReference type="AlphaFoldDB" id="A0A3E1R6F5"/>
<accession>A0A3E1R6F5</accession>
<sequence>MLEAASPSTSKHRLVDFLLLGGGLASASAAETLRAEGAHGSILLLSTENVLPYHRPPLDKKAFMSGGVTAEKITVLRAERYRELGIEYLLGTTALRVDTTRKIVQTDKAGAIGYGKLLIATGAAALRPRIPGADAQGIFCLHTLDDAQAVRQAAQSARNVVVVGGSFIGLEIASTLRQQGASVTVIEQCDSVFPVLESAEISAFFLQLCREKGVQVLLSETVSAFLTAAGRITQVELHSGALLPCDLVILGQGVTPNTAFLAGSGLKELDGLVVNQHLQTEDPHIFAAGDVANFPDHVSGERRRWEHWDNAIKQGRLAAKNMLGQRLTYDQVSYFSSGLFGVTFEFFGTVHASNEHIVRGSLAQRSMALLYMQGDVIRGLFSTGRPAKETKSIASLIRYGVNVKAIKSRLGDPDFGLEAFPNQTVLILQGGGALGAFECGAVRALEESGIRPDIVAGVSIGALNGAIMAANATRMAAALEAFWNELALDIYGISPGPMGDLLTAWHILNFGIPNFFVPHWMSPVALGPQAWTSFYDPAPMRRLLLKYVDFSGLRASPVRLLISAVNVETGEMEVFDSYSDMLTPDHILASCSLPPGFGWTTIDGRHYWDGGIVSNSPLDMVVQRCGADGKRTFVIDLFPNKRALPKNLLEVQARRDEIGYSERLVNDVRTRELVHDFHRLVEELMGSLETDACERIKESPLYIQLMGETASLPIMRIVREARNDESASRDYDFSQAAVQRNLHDGYTLTKRMLSTVSRKERA</sequence>
<evidence type="ECO:0000256" key="2">
    <source>
        <dbReference type="ARBA" id="ARBA00022630"/>
    </source>
</evidence>
<dbReference type="Gene3D" id="3.50.50.60">
    <property type="entry name" value="FAD/NAD(P)-binding domain"/>
    <property type="match status" value="2"/>
</dbReference>
<dbReference type="InterPro" id="IPR016035">
    <property type="entry name" value="Acyl_Trfase/lysoPLipase"/>
</dbReference>
<evidence type="ECO:0000313" key="9">
    <source>
        <dbReference type="Proteomes" id="UP000260665"/>
    </source>
</evidence>
<dbReference type="RefSeq" id="WP_117180253.1">
    <property type="nucleotide sequence ID" value="NZ_QFZK01000030.1"/>
</dbReference>
<evidence type="ECO:0000256" key="6">
    <source>
        <dbReference type="PROSITE-ProRule" id="PRU01161"/>
    </source>
</evidence>
<dbReference type="InterPro" id="IPR036188">
    <property type="entry name" value="FAD/NAD-bd_sf"/>
</dbReference>
<evidence type="ECO:0000256" key="4">
    <source>
        <dbReference type="ARBA" id="ARBA00023002"/>
    </source>
</evidence>
<keyword evidence="4" id="KW-0560">Oxidoreductase</keyword>
<evidence type="ECO:0000259" key="7">
    <source>
        <dbReference type="PROSITE" id="PS51635"/>
    </source>
</evidence>
<reference evidence="8 9" key="1">
    <citation type="submission" date="2018-05" db="EMBL/GenBank/DDBJ databases">
        <title>Rhodoferax soyangensis sp.nov., isolated from an oligotrophic freshwater lake.</title>
        <authorList>
            <person name="Park M."/>
        </authorList>
    </citation>
    <scope>NUCLEOTIDE SEQUENCE [LARGE SCALE GENOMIC DNA]</scope>
    <source>
        <strain evidence="8 9">IMCC26218</strain>
    </source>
</reference>
<feature type="active site" description="Proton acceptor" evidence="6">
    <location>
        <position position="609"/>
    </location>
</feature>
<feature type="short sequence motif" description="DGA/G" evidence="6">
    <location>
        <begin position="609"/>
        <end position="611"/>
    </location>
</feature>
<keyword evidence="9" id="KW-1185">Reference proteome</keyword>
<dbReference type="PANTHER" id="PTHR43557:SF2">
    <property type="entry name" value="RIESKE DOMAIN-CONTAINING PROTEIN-RELATED"/>
    <property type="match status" value="1"/>
</dbReference>
<feature type="active site" description="Nucleophile" evidence="6">
    <location>
        <position position="459"/>
    </location>
</feature>
<dbReference type="InterPro" id="IPR002641">
    <property type="entry name" value="PNPLA_dom"/>
</dbReference>
<protein>
    <submittedName>
        <fullName evidence="8">Pyridine nucleotide-disulfide oxidoreductase</fullName>
    </submittedName>
</protein>
<keyword evidence="3" id="KW-0274">FAD</keyword>
<dbReference type="InterPro" id="IPR050446">
    <property type="entry name" value="FAD-oxidoreductase/Apoptosis"/>
</dbReference>
<name>A0A3E1R6F5_9BURK</name>
<dbReference type="SUPFAM" id="SSF51905">
    <property type="entry name" value="FAD/NAD(P)-binding domain"/>
    <property type="match status" value="2"/>
</dbReference>
<keyword evidence="2" id="KW-0285">Flavoprotein</keyword>
<dbReference type="Pfam" id="PF07992">
    <property type="entry name" value="Pyr_redox_2"/>
    <property type="match status" value="1"/>
</dbReference>
<dbReference type="CDD" id="cd07209">
    <property type="entry name" value="Pat_hypo_Ecoli_Z1214_like"/>
    <property type="match status" value="1"/>
</dbReference>
<keyword evidence="5 6" id="KW-0443">Lipid metabolism</keyword>
<dbReference type="OrthoDB" id="9770965at2"/>
<comment type="caution">
    <text evidence="8">The sequence shown here is derived from an EMBL/GenBank/DDBJ whole genome shotgun (WGS) entry which is preliminary data.</text>
</comment>
<dbReference type="PROSITE" id="PS51635">
    <property type="entry name" value="PNPLA"/>
    <property type="match status" value="1"/>
</dbReference>
<dbReference type="GO" id="GO:0016651">
    <property type="term" value="F:oxidoreductase activity, acting on NAD(P)H"/>
    <property type="evidence" value="ECO:0007669"/>
    <property type="project" value="TreeGrafter"/>
</dbReference>
<evidence type="ECO:0000256" key="1">
    <source>
        <dbReference type="ARBA" id="ARBA00001974"/>
    </source>
</evidence>
<dbReference type="GO" id="GO:0016042">
    <property type="term" value="P:lipid catabolic process"/>
    <property type="evidence" value="ECO:0007669"/>
    <property type="project" value="UniProtKB-UniRule"/>
</dbReference>